<dbReference type="InterPro" id="IPR003609">
    <property type="entry name" value="Pan_app"/>
</dbReference>
<dbReference type="CDD" id="cd00037">
    <property type="entry name" value="CLECT"/>
    <property type="match status" value="1"/>
</dbReference>
<dbReference type="SMART" id="SM00034">
    <property type="entry name" value="CLECT"/>
    <property type="match status" value="1"/>
</dbReference>
<evidence type="ECO:0000256" key="1">
    <source>
        <dbReference type="ARBA" id="ARBA00023157"/>
    </source>
</evidence>
<dbReference type="Pfam" id="PF00059">
    <property type="entry name" value="Lectin_C"/>
    <property type="match status" value="1"/>
</dbReference>
<keyword evidence="1" id="KW-1015">Disulfide bond</keyword>
<dbReference type="InterPro" id="IPR050976">
    <property type="entry name" value="Snaclec"/>
</dbReference>
<dbReference type="SUPFAM" id="SSF56436">
    <property type="entry name" value="C-type lectin-like"/>
    <property type="match status" value="1"/>
</dbReference>
<evidence type="ECO:0000259" key="2">
    <source>
        <dbReference type="PROSITE" id="PS50041"/>
    </source>
</evidence>
<organism evidence="3 4">
    <name type="scientific">Ancylostoma ceylanicum</name>
    <dbReference type="NCBI Taxonomy" id="53326"/>
    <lineage>
        <taxon>Eukaryota</taxon>
        <taxon>Metazoa</taxon>
        <taxon>Ecdysozoa</taxon>
        <taxon>Nematoda</taxon>
        <taxon>Chromadorea</taxon>
        <taxon>Rhabditida</taxon>
        <taxon>Rhabditina</taxon>
        <taxon>Rhabditomorpha</taxon>
        <taxon>Strongyloidea</taxon>
        <taxon>Ancylostomatidae</taxon>
        <taxon>Ancylostomatinae</taxon>
        <taxon>Ancylostoma</taxon>
    </lineage>
</organism>
<dbReference type="PROSITE" id="PS50041">
    <property type="entry name" value="C_TYPE_LECTIN_2"/>
    <property type="match status" value="1"/>
</dbReference>
<protein>
    <recommendedName>
        <fullName evidence="2">C-type lectin domain-containing protein</fullName>
    </recommendedName>
</protein>
<accession>A0A016V1F7</accession>
<dbReference type="EMBL" id="JARK01001355">
    <property type="protein sequence ID" value="EYC21305.1"/>
    <property type="molecule type" value="Genomic_DNA"/>
</dbReference>
<dbReference type="Gene3D" id="3.10.100.10">
    <property type="entry name" value="Mannose-Binding Protein A, subunit A"/>
    <property type="match status" value="1"/>
</dbReference>
<sequence length="305" mass="34610">MYCCLRPAHRWRIINLVSPVTSQFLRELCAHLKMKTACINVAWLIAILGWNQFAPASACSFVKINGNFKATLIDSTRVGGIEENCLRMCYEHEQCKFVQFLRNVVDNSRDDCFYYANGKDTYPEGRLTYELRRDETLLYCERKVTINLSGNGPESTTTTQDNHGAQGAVFEEEEMEPPQPKSEWKYFKVTNMCYRAYTEGGAFDESRRWCNKEGGELTSIHSKQHNTFLKELSDEYVRLIGLRLGSANGATGAARTKNWTDGSAVDYENWSSGFPTASPQFCTIVSHPVCLHPISCAAQKRIQCE</sequence>
<dbReference type="InterPro" id="IPR016186">
    <property type="entry name" value="C-type_lectin-like/link_sf"/>
</dbReference>
<gene>
    <name evidence="3" type="primary">Acey_s0019.g3742</name>
    <name evidence="3" type="ORF">Y032_0019g3742</name>
</gene>
<dbReference type="OrthoDB" id="441660at2759"/>
<evidence type="ECO:0000313" key="4">
    <source>
        <dbReference type="Proteomes" id="UP000024635"/>
    </source>
</evidence>
<dbReference type="InterPro" id="IPR016187">
    <property type="entry name" value="CTDL_fold"/>
</dbReference>
<comment type="caution">
    <text evidence="3">The sequence shown here is derived from an EMBL/GenBank/DDBJ whole genome shotgun (WGS) entry which is preliminary data.</text>
</comment>
<dbReference type="Proteomes" id="UP000024635">
    <property type="component" value="Unassembled WGS sequence"/>
</dbReference>
<feature type="domain" description="C-type lectin" evidence="2">
    <location>
        <begin position="189"/>
        <end position="305"/>
    </location>
</feature>
<reference evidence="4" key="1">
    <citation type="journal article" date="2015" name="Nat. Genet.">
        <title>The genome and transcriptome of the zoonotic hookworm Ancylostoma ceylanicum identify infection-specific gene families.</title>
        <authorList>
            <person name="Schwarz E.M."/>
            <person name="Hu Y."/>
            <person name="Antoshechkin I."/>
            <person name="Miller M.M."/>
            <person name="Sternberg P.W."/>
            <person name="Aroian R.V."/>
        </authorList>
    </citation>
    <scope>NUCLEOTIDE SEQUENCE</scope>
    <source>
        <strain evidence="4">HY135</strain>
    </source>
</reference>
<dbReference type="Pfam" id="PF00024">
    <property type="entry name" value="PAN_1"/>
    <property type="match status" value="1"/>
</dbReference>
<dbReference type="PANTHER" id="PTHR22991">
    <property type="entry name" value="PROTEIN CBG13490"/>
    <property type="match status" value="1"/>
</dbReference>
<evidence type="ECO:0000313" key="3">
    <source>
        <dbReference type="EMBL" id="EYC21305.1"/>
    </source>
</evidence>
<dbReference type="STRING" id="53326.A0A016V1F7"/>
<dbReference type="AlphaFoldDB" id="A0A016V1F7"/>
<keyword evidence="4" id="KW-1185">Reference proteome</keyword>
<proteinExistence type="predicted"/>
<dbReference type="PANTHER" id="PTHR22991:SF40">
    <property type="entry name" value="PROTEIN CBG13490"/>
    <property type="match status" value="1"/>
</dbReference>
<name>A0A016V1F7_9BILA</name>
<dbReference type="InterPro" id="IPR001304">
    <property type="entry name" value="C-type_lectin-like"/>
</dbReference>